<protein>
    <submittedName>
        <fullName evidence="7">DNA-binding response regulator</fullName>
    </submittedName>
</protein>
<keyword evidence="4" id="KW-0597">Phosphoprotein</keyword>
<dbReference type="PROSITE" id="PS50043">
    <property type="entry name" value="HTH_LUXR_2"/>
    <property type="match status" value="1"/>
</dbReference>
<dbReference type="SMART" id="SM00421">
    <property type="entry name" value="HTH_LUXR"/>
    <property type="match status" value="1"/>
</dbReference>
<dbReference type="EMBL" id="BMCT01000015">
    <property type="protein sequence ID" value="GGF89470.1"/>
    <property type="molecule type" value="Genomic_DNA"/>
</dbReference>
<name>A0A917CKR0_9HYPH</name>
<evidence type="ECO:0000256" key="1">
    <source>
        <dbReference type="ARBA" id="ARBA00023015"/>
    </source>
</evidence>
<dbReference type="PROSITE" id="PS50110">
    <property type="entry name" value="RESPONSE_REGULATORY"/>
    <property type="match status" value="1"/>
</dbReference>
<keyword evidence="2 7" id="KW-0238">DNA-binding</keyword>
<dbReference type="InterPro" id="IPR000792">
    <property type="entry name" value="Tscrpt_reg_LuxR_C"/>
</dbReference>
<evidence type="ECO:0000259" key="5">
    <source>
        <dbReference type="PROSITE" id="PS50043"/>
    </source>
</evidence>
<proteinExistence type="predicted"/>
<keyword evidence="8" id="KW-1185">Reference proteome</keyword>
<dbReference type="Gene3D" id="1.10.10.10">
    <property type="entry name" value="Winged helix-like DNA-binding domain superfamily/Winged helix DNA-binding domain"/>
    <property type="match status" value="1"/>
</dbReference>
<dbReference type="PRINTS" id="PR00038">
    <property type="entry name" value="HTHLUXR"/>
</dbReference>
<dbReference type="Gene3D" id="3.40.50.2300">
    <property type="match status" value="1"/>
</dbReference>
<accession>A0A917CKR0</accession>
<dbReference type="GO" id="GO:0000160">
    <property type="term" value="P:phosphorelay signal transduction system"/>
    <property type="evidence" value="ECO:0007669"/>
    <property type="project" value="InterPro"/>
</dbReference>
<evidence type="ECO:0000256" key="4">
    <source>
        <dbReference type="PROSITE-ProRule" id="PRU00169"/>
    </source>
</evidence>
<dbReference type="PANTHER" id="PTHR44688:SF16">
    <property type="entry name" value="DNA-BINDING TRANSCRIPTIONAL ACTIVATOR DEVR_DOSR"/>
    <property type="match status" value="1"/>
</dbReference>
<dbReference type="RefSeq" id="WP_244644719.1">
    <property type="nucleotide sequence ID" value="NZ_BMCT01000015.1"/>
</dbReference>
<comment type="caution">
    <text evidence="7">The sequence shown here is derived from an EMBL/GenBank/DDBJ whole genome shotgun (WGS) entry which is preliminary data.</text>
</comment>
<dbReference type="Pfam" id="PF00072">
    <property type="entry name" value="Response_reg"/>
    <property type="match status" value="1"/>
</dbReference>
<dbReference type="CDD" id="cd06170">
    <property type="entry name" value="LuxR_C_like"/>
    <property type="match status" value="1"/>
</dbReference>
<dbReference type="GO" id="GO:0003677">
    <property type="term" value="F:DNA binding"/>
    <property type="evidence" value="ECO:0007669"/>
    <property type="project" value="UniProtKB-KW"/>
</dbReference>
<dbReference type="Proteomes" id="UP000606044">
    <property type="component" value="Unassembled WGS sequence"/>
</dbReference>
<dbReference type="SMART" id="SM00448">
    <property type="entry name" value="REC"/>
    <property type="match status" value="1"/>
</dbReference>
<keyword evidence="1" id="KW-0805">Transcription regulation</keyword>
<reference evidence="7" key="1">
    <citation type="journal article" date="2014" name="Int. J. Syst. Evol. Microbiol.">
        <title>Complete genome sequence of Corynebacterium casei LMG S-19264T (=DSM 44701T), isolated from a smear-ripened cheese.</title>
        <authorList>
            <consortium name="US DOE Joint Genome Institute (JGI-PGF)"/>
            <person name="Walter F."/>
            <person name="Albersmeier A."/>
            <person name="Kalinowski J."/>
            <person name="Ruckert C."/>
        </authorList>
    </citation>
    <scope>NUCLEOTIDE SEQUENCE</scope>
    <source>
        <strain evidence="7">CCM 7897</strain>
    </source>
</reference>
<evidence type="ECO:0000313" key="8">
    <source>
        <dbReference type="Proteomes" id="UP000606044"/>
    </source>
</evidence>
<keyword evidence="3" id="KW-0804">Transcription</keyword>
<dbReference type="PANTHER" id="PTHR44688">
    <property type="entry name" value="DNA-BINDING TRANSCRIPTIONAL ACTIVATOR DEVR_DOSR"/>
    <property type="match status" value="1"/>
</dbReference>
<feature type="modified residue" description="4-aspartylphosphate" evidence="4">
    <location>
        <position position="68"/>
    </location>
</feature>
<organism evidence="7 8">
    <name type="scientific">Azorhizobium oxalatiphilum</name>
    <dbReference type="NCBI Taxonomy" id="980631"/>
    <lineage>
        <taxon>Bacteria</taxon>
        <taxon>Pseudomonadati</taxon>
        <taxon>Pseudomonadota</taxon>
        <taxon>Alphaproteobacteria</taxon>
        <taxon>Hyphomicrobiales</taxon>
        <taxon>Xanthobacteraceae</taxon>
        <taxon>Azorhizobium</taxon>
    </lineage>
</organism>
<feature type="domain" description="HTH luxR-type" evidence="5">
    <location>
        <begin position="149"/>
        <end position="214"/>
    </location>
</feature>
<evidence type="ECO:0000259" key="6">
    <source>
        <dbReference type="PROSITE" id="PS50110"/>
    </source>
</evidence>
<dbReference type="GO" id="GO:0006355">
    <property type="term" value="P:regulation of DNA-templated transcription"/>
    <property type="evidence" value="ECO:0007669"/>
    <property type="project" value="InterPro"/>
</dbReference>
<feature type="domain" description="Response regulatory" evidence="6">
    <location>
        <begin position="19"/>
        <end position="133"/>
    </location>
</feature>
<sequence>MYTPSPTPPAKSMNTERPLVFVVDDDVSTREALEALLEHAGFKPILFETARAFLSFVRPRVPSCLVLDLNLPDLNGLDLQSMIAVETDRIPIIFITGYGDAPSIVRAMKAGAIEFLTKPLDAEALLSAVRDAIERSRATLRVDTASQVVRDRYATLSRREREVMTLVIAGSMNKQIAAELGISEVTVKAHRGKVMQKMKAASLADLINMQAQVGRPAPPVKRG</sequence>
<dbReference type="InterPro" id="IPR001789">
    <property type="entry name" value="Sig_transdc_resp-reg_receiver"/>
</dbReference>
<dbReference type="InterPro" id="IPR011006">
    <property type="entry name" value="CheY-like_superfamily"/>
</dbReference>
<dbReference type="SUPFAM" id="SSF52172">
    <property type="entry name" value="CheY-like"/>
    <property type="match status" value="1"/>
</dbReference>
<dbReference type="Pfam" id="PF00196">
    <property type="entry name" value="GerE"/>
    <property type="match status" value="1"/>
</dbReference>
<dbReference type="InterPro" id="IPR036388">
    <property type="entry name" value="WH-like_DNA-bd_sf"/>
</dbReference>
<gene>
    <name evidence="7" type="ORF">GCM10007301_56740</name>
</gene>
<evidence type="ECO:0000256" key="2">
    <source>
        <dbReference type="ARBA" id="ARBA00023125"/>
    </source>
</evidence>
<dbReference type="AlphaFoldDB" id="A0A917CKR0"/>
<evidence type="ECO:0000313" key="7">
    <source>
        <dbReference type="EMBL" id="GGF89470.1"/>
    </source>
</evidence>
<reference evidence="7" key="2">
    <citation type="submission" date="2020-09" db="EMBL/GenBank/DDBJ databases">
        <authorList>
            <person name="Sun Q."/>
            <person name="Sedlacek I."/>
        </authorList>
    </citation>
    <scope>NUCLEOTIDE SEQUENCE</scope>
    <source>
        <strain evidence="7">CCM 7897</strain>
    </source>
</reference>
<evidence type="ECO:0000256" key="3">
    <source>
        <dbReference type="ARBA" id="ARBA00023163"/>
    </source>
</evidence>